<feature type="domain" description="EF-hand" evidence="7">
    <location>
        <begin position="103"/>
        <end position="131"/>
    </location>
</feature>
<evidence type="ECO:0000313" key="8">
    <source>
        <dbReference type="EMBL" id="WAR22996.1"/>
    </source>
</evidence>
<keyword evidence="6" id="KW-0449">Lipoprotein</keyword>
<organism evidence="8 9">
    <name type="scientific">Mya arenaria</name>
    <name type="common">Soft-shell clam</name>
    <dbReference type="NCBI Taxonomy" id="6604"/>
    <lineage>
        <taxon>Eukaryota</taxon>
        <taxon>Metazoa</taxon>
        <taxon>Spiralia</taxon>
        <taxon>Lophotrochozoa</taxon>
        <taxon>Mollusca</taxon>
        <taxon>Bivalvia</taxon>
        <taxon>Autobranchia</taxon>
        <taxon>Heteroconchia</taxon>
        <taxon>Euheterodonta</taxon>
        <taxon>Imparidentia</taxon>
        <taxon>Neoheterodontei</taxon>
        <taxon>Myida</taxon>
        <taxon>Myoidea</taxon>
        <taxon>Myidae</taxon>
        <taxon>Mya</taxon>
    </lineage>
</organism>
<evidence type="ECO:0000259" key="7">
    <source>
        <dbReference type="SMART" id="SM00054"/>
    </source>
</evidence>
<evidence type="ECO:0000256" key="6">
    <source>
        <dbReference type="ARBA" id="ARBA00023288"/>
    </source>
</evidence>
<dbReference type="InterPro" id="IPR018247">
    <property type="entry name" value="EF_Hand_1_Ca_BS"/>
</dbReference>
<evidence type="ECO:0000256" key="1">
    <source>
        <dbReference type="ARBA" id="ARBA00006049"/>
    </source>
</evidence>
<reference evidence="8" key="1">
    <citation type="submission" date="2022-11" db="EMBL/GenBank/DDBJ databases">
        <title>Centuries of genome instability and evolution in soft-shell clam transmissible cancer (bioRxiv).</title>
        <authorList>
            <person name="Hart S.F.M."/>
            <person name="Yonemitsu M.A."/>
            <person name="Giersch R.M."/>
            <person name="Beal B.F."/>
            <person name="Arriagada G."/>
            <person name="Davis B.W."/>
            <person name="Ostrander E.A."/>
            <person name="Goff S.P."/>
            <person name="Metzger M.J."/>
        </authorList>
    </citation>
    <scope>NUCLEOTIDE SEQUENCE</scope>
    <source>
        <strain evidence="8">MELC-2E11</strain>
        <tissue evidence="8">Siphon/mantle</tissue>
    </source>
</reference>
<evidence type="ECO:0000256" key="4">
    <source>
        <dbReference type="ARBA" id="ARBA00022737"/>
    </source>
</evidence>
<dbReference type="InterPro" id="IPR011992">
    <property type="entry name" value="EF-hand-dom_pair"/>
</dbReference>
<evidence type="ECO:0000256" key="3">
    <source>
        <dbReference type="ARBA" id="ARBA00022723"/>
    </source>
</evidence>
<dbReference type="Proteomes" id="UP001164746">
    <property type="component" value="Chromosome 13"/>
</dbReference>
<evidence type="ECO:0000256" key="5">
    <source>
        <dbReference type="ARBA" id="ARBA00022837"/>
    </source>
</evidence>
<dbReference type="SUPFAM" id="SSF47473">
    <property type="entry name" value="EF-hand"/>
    <property type="match status" value="1"/>
</dbReference>
<keyword evidence="2" id="KW-0519">Myristate</keyword>
<dbReference type="PANTHER" id="PTHR23055:SF178">
    <property type="entry name" value="NEUROCALCIN HOMOLOG"/>
    <property type="match status" value="1"/>
</dbReference>
<dbReference type="Pfam" id="PF13833">
    <property type="entry name" value="EF-hand_8"/>
    <property type="match status" value="1"/>
</dbReference>
<dbReference type="PROSITE" id="PS00018">
    <property type="entry name" value="EF_HAND_1"/>
    <property type="match status" value="2"/>
</dbReference>
<keyword evidence="4" id="KW-0677">Repeat</keyword>
<evidence type="ECO:0000313" key="9">
    <source>
        <dbReference type="Proteomes" id="UP001164746"/>
    </source>
</evidence>
<keyword evidence="9" id="KW-1185">Reference proteome</keyword>
<dbReference type="SMART" id="SM00054">
    <property type="entry name" value="EFh"/>
    <property type="match status" value="2"/>
</dbReference>
<dbReference type="CDD" id="cd00051">
    <property type="entry name" value="EFh"/>
    <property type="match status" value="1"/>
</dbReference>
<dbReference type="EMBL" id="CP111024">
    <property type="protein sequence ID" value="WAR22996.1"/>
    <property type="molecule type" value="Genomic_DNA"/>
</dbReference>
<comment type="similarity">
    <text evidence="1">Belongs to the recoverin family.</text>
</comment>
<dbReference type="PANTHER" id="PTHR23055">
    <property type="entry name" value="CALCIUM BINDING PROTEINS"/>
    <property type="match status" value="1"/>
</dbReference>
<keyword evidence="3" id="KW-0479">Metal-binding</keyword>
<dbReference type="Pfam" id="PF00036">
    <property type="entry name" value="EF-hand_1"/>
    <property type="match status" value="1"/>
</dbReference>
<sequence>MGAGKSRLPPQTLSELQANVDVDFTHEEIQQWYHEYLKTTGRYKTRLTREDFQRVYDSVFVGDSRDFVGHLFRTFDLNNDGYVDFKEFIVGLCVSGSERVDRKLGWAFRMYDTDGSGAITREEMTIMLKSQK</sequence>
<accession>A0ABY7FQ04</accession>
<dbReference type="PRINTS" id="PR00450">
    <property type="entry name" value="RECOVERIN"/>
</dbReference>
<protein>
    <submittedName>
        <fullName evidence="8">HPCL1-like protein</fullName>
    </submittedName>
</protein>
<name>A0ABY7FQ04_MYAAR</name>
<evidence type="ECO:0000256" key="2">
    <source>
        <dbReference type="ARBA" id="ARBA00022707"/>
    </source>
</evidence>
<dbReference type="Gene3D" id="1.10.238.10">
    <property type="entry name" value="EF-hand"/>
    <property type="match status" value="1"/>
</dbReference>
<keyword evidence="5" id="KW-0106">Calcium</keyword>
<gene>
    <name evidence="8" type="ORF">MAR_036665</name>
</gene>
<dbReference type="InterPro" id="IPR002048">
    <property type="entry name" value="EF_hand_dom"/>
</dbReference>
<dbReference type="InterPro" id="IPR028846">
    <property type="entry name" value="Recoverin"/>
</dbReference>
<feature type="domain" description="EF-hand" evidence="7">
    <location>
        <begin position="67"/>
        <end position="95"/>
    </location>
</feature>
<proteinExistence type="inferred from homology"/>